<evidence type="ECO:0000313" key="2">
    <source>
        <dbReference type="Proteomes" id="UP000091857"/>
    </source>
</evidence>
<proteinExistence type="predicted"/>
<gene>
    <name evidence="1" type="ORF">MANES_05G111650v8</name>
</gene>
<keyword evidence="2" id="KW-1185">Reference proteome</keyword>
<dbReference type="Proteomes" id="UP000091857">
    <property type="component" value="Chromosome 5"/>
</dbReference>
<sequence>MTFDRDLFKELDTTVTSKVKIGNKEYTVVNGKGTVAVESFSGTKLIQEVLFVHNISQNLLSVGQLLENGFKVIFEGNRCLIKDSKDEDVFRVKMRGKSFALDSLEEEQTTFFATKVNKEICYKRLGHFHHKSYVEYVEERVSSKLA</sequence>
<evidence type="ECO:0000313" key="1">
    <source>
        <dbReference type="EMBL" id="KAG8654210.1"/>
    </source>
</evidence>
<accession>A0ACB7HPL0</accession>
<comment type="caution">
    <text evidence="1">The sequence shown here is derived from an EMBL/GenBank/DDBJ whole genome shotgun (WGS) entry which is preliminary data.</text>
</comment>
<protein>
    <submittedName>
        <fullName evidence="1">Uncharacterized protein</fullName>
    </submittedName>
</protein>
<dbReference type="EMBL" id="CM004391">
    <property type="protein sequence ID" value="KAG8654210.1"/>
    <property type="molecule type" value="Genomic_DNA"/>
</dbReference>
<organism evidence="1 2">
    <name type="scientific">Manihot esculenta</name>
    <name type="common">Cassava</name>
    <name type="synonym">Jatropha manihot</name>
    <dbReference type="NCBI Taxonomy" id="3983"/>
    <lineage>
        <taxon>Eukaryota</taxon>
        <taxon>Viridiplantae</taxon>
        <taxon>Streptophyta</taxon>
        <taxon>Embryophyta</taxon>
        <taxon>Tracheophyta</taxon>
        <taxon>Spermatophyta</taxon>
        <taxon>Magnoliopsida</taxon>
        <taxon>eudicotyledons</taxon>
        <taxon>Gunneridae</taxon>
        <taxon>Pentapetalae</taxon>
        <taxon>rosids</taxon>
        <taxon>fabids</taxon>
        <taxon>Malpighiales</taxon>
        <taxon>Euphorbiaceae</taxon>
        <taxon>Crotonoideae</taxon>
        <taxon>Manihoteae</taxon>
        <taxon>Manihot</taxon>
    </lineage>
</organism>
<name>A0ACB7HPL0_MANES</name>
<reference evidence="2" key="1">
    <citation type="journal article" date="2016" name="Nat. Biotechnol.">
        <title>Sequencing wild and cultivated cassava and related species reveals extensive interspecific hybridization and genetic diversity.</title>
        <authorList>
            <person name="Bredeson J.V."/>
            <person name="Lyons J.B."/>
            <person name="Prochnik S.E."/>
            <person name="Wu G.A."/>
            <person name="Ha C.M."/>
            <person name="Edsinger-Gonzales E."/>
            <person name="Grimwood J."/>
            <person name="Schmutz J."/>
            <person name="Rabbi I.Y."/>
            <person name="Egesi C."/>
            <person name="Nauluvula P."/>
            <person name="Lebot V."/>
            <person name="Ndunguru J."/>
            <person name="Mkamilo G."/>
            <person name="Bart R.S."/>
            <person name="Setter T.L."/>
            <person name="Gleadow R.M."/>
            <person name="Kulakow P."/>
            <person name="Ferguson M.E."/>
            <person name="Rounsley S."/>
            <person name="Rokhsar D.S."/>
        </authorList>
    </citation>
    <scope>NUCLEOTIDE SEQUENCE [LARGE SCALE GENOMIC DNA]</scope>
    <source>
        <strain evidence="2">cv. AM560-2</strain>
    </source>
</reference>